<dbReference type="PANTHER" id="PTHR31973">
    <property type="entry name" value="POLYPROTEIN, PUTATIVE-RELATED"/>
    <property type="match status" value="1"/>
</dbReference>
<dbReference type="Proteomes" id="UP000235145">
    <property type="component" value="Unassembled WGS sequence"/>
</dbReference>
<feature type="domain" description="Transposase MuDR plant" evidence="2">
    <location>
        <begin position="206"/>
        <end position="271"/>
    </location>
</feature>
<gene>
    <name evidence="3" type="ORF">LSAT_V11C600306100</name>
</gene>
<proteinExistence type="predicted"/>
<name>A0A9R1V563_LACSA</name>
<dbReference type="Pfam" id="PF03108">
    <property type="entry name" value="DBD_Tnp_Mut"/>
    <property type="match status" value="1"/>
</dbReference>
<keyword evidence="4" id="KW-1185">Reference proteome</keyword>
<dbReference type="EMBL" id="NBSK02000006">
    <property type="protein sequence ID" value="KAJ0199816.1"/>
    <property type="molecule type" value="Genomic_DNA"/>
</dbReference>
<evidence type="ECO:0000256" key="1">
    <source>
        <dbReference type="SAM" id="MobiDB-lite"/>
    </source>
</evidence>
<dbReference type="InterPro" id="IPR004332">
    <property type="entry name" value="Transposase_MuDR"/>
</dbReference>
<sequence>MTRLELKPRIEVECKLASRSSTGKYLTIDVHYSGLFAPNPLKYLELEKITVHDVDFGGFTYKEFLLGLMNLTKGSCDNVYYCSRKETLGEGIIRINSDDDYWEFVIATYTPEAELDADNEVLSDSNGCELDDKEEEDYKVEGDDNDEDDNLDHILWHMSMKLMKKSIPLTKLLLSDDDEPNDGKYDKVVFHLHDEKQEWDKMMQIIGMKFANPIQLKLCLTNYAVKDRYDLWYVKSDHNRLLVKCCKGMKNKGCPFRLWATWMSNERSFQIKPLIDNHNCSRVFKFRSIVSYKWIGNHFMNEIFQKP</sequence>
<dbReference type="PANTHER" id="PTHR31973:SF189">
    <property type="entry name" value="TRANSPOSASE, MUDR, PLANT, MULE TRANSPOSASE DOMAIN PROTEIN-RELATED"/>
    <property type="match status" value="1"/>
</dbReference>
<feature type="region of interest" description="Disordered" evidence="1">
    <location>
        <begin position="124"/>
        <end position="144"/>
    </location>
</feature>
<evidence type="ECO:0000259" key="2">
    <source>
        <dbReference type="Pfam" id="PF03108"/>
    </source>
</evidence>
<protein>
    <recommendedName>
        <fullName evidence="2">Transposase MuDR plant domain-containing protein</fullName>
    </recommendedName>
</protein>
<reference evidence="3 4" key="1">
    <citation type="journal article" date="2017" name="Nat. Commun.">
        <title>Genome assembly with in vitro proximity ligation data and whole-genome triplication in lettuce.</title>
        <authorList>
            <person name="Reyes-Chin-Wo S."/>
            <person name="Wang Z."/>
            <person name="Yang X."/>
            <person name="Kozik A."/>
            <person name="Arikit S."/>
            <person name="Song C."/>
            <person name="Xia L."/>
            <person name="Froenicke L."/>
            <person name="Lavelle D.O."/>
            <person name="Truco M.J."/>
            <person name="Xia R."/>
            <person name="Zhu S."/>
            <person name="Xu C."/>
            <person name="Xu H."/>
            <person name="Xu X."/>
            <person name="Cox K."/>
            <person name="Korf I."/>
            <person name="Meyers B.C."/>
            <person name="Michelmore R.W."/>
        </authorList>
    </citation>
    <scope>NUCLEOTIDE SEQUENCE [LARGE SCALE GENOMIC DNA]</scope>
    <source>
        <strain evidence="4">cv. Salinas</strain>
        <tissue evidence="3">Seedlings</tissue>
    </source>
</reference>
<accession>A0A9R1V563</accession>
<dbReference type="AlphaFoldDB" id="A0A9R1V563"/>
<evidence type="ECO:0000313" key="3">
    <source>
        <dbReference type="EMBL" id="KAJ0199816.1"/>
    </source>
</evidence>
<feature type="compositionally biased region" description="Acidic residues" evidence="1">
    <location>
        <begin position="129"/>
        <end position="144"/>
    </location>
</feature>
<organism evidence="3 4">
    <name type="scientific">Lactuca sativa</name>
    <name type="common">Garden lettuce</name>
    <dbReference type="NCBI Taxonomy" id="4236"/>
    <lineage>
        <taxon>Eukaryota</taxon>
        <taxon>Viridiplantae</taxon>
        <taxon>Streptophyta</taxon>
        <taxon>Embryophyta</taxon>
        <taxon>Tracheophyta</taxon>
        <taxon>Spermatophyta</taxon>
        <taxon>Magnoliopsida</taxon>
        <taxon>eudicotyledons</taxon>
        <taxon>Gunneridae</taxon>
        <taxon>Pentapetalae</taxon>
        <taxon>asterids</taxon>
        <taxon>campanulids</taxon>
        <taxon>Asterales</taxon>
        <taxon>Asteraceae</taxon>
        <taxon>Cichorioideae</taxon>
        <taxon>Cichorieae</taxon>
        <taxon>Lactucinae</taxon>
        <taxon>Lactuca</taxon>
    </lineage>
</organism>
<evidence type="ECO:0000313" key="4">
    <source>
        <dbReference type="Proteomes" id="UP000235145"/>
    </source>
</evidence>
<comment type="caution">
    <text evidence="3">The sequence shown here is derived from an EMBL/GenBank/DDBJ whole genome shotgun (WGS) entry which is preliminary data.</text>
</comment>